<dbReference type="RefSeq" id="WP_101301861.1">
    <property type="nucleotide sequence ID" value="NZ_NXGX01000004.1"/>
</dbReference>
<evidence type="ECO:0000313" key="2">
    <source>
        <dbReference type="Proteomes" id="UP000233332"/>
    </source>
</evidence>
<dbReference type="SUPFAM" id="SSF56112">
    <property type="entry name" value="Protein kinase-like (PK-like)"/>
    <property type="match status" value="1"/>
</dbReference>
<dbReference type="Proteomes" id="UP000233332">
    <property type="component" value="Unassembled WGS sequence"/>
</dbReference>
<gene>
    <name evidence="1" type="ORF">COO92_10130</name>
</gene>
<sequence>MNEQLHALVEHTMAQGVGARVFALRWKNRRIWIKQAVPAKQKGWHHMQRFLANITGIALLRPTVSPGGEEGLETEANTLRKLSERGILVPDLVCVTENWIAIGDNGGILQTRIEDCIRAGDHDAVTKLIDAAGKGLAQLHQAGVAHGAPLLRNLTIRDDDKIGFIDFEEDPNARMPIIDAQARDILLFVFSIQREFKKRPELLRAGWRAYVDQAGFDAPQLVPLRKIVKVLRPVYLMLRPFRRWLGTDAINGILAYRILRKSLNHE</sequence>
<accession>A0A2N3L5M3</accession>
<dbReference type="Pfam" id="PF06293">
    <property type="entry name" value="Kdo"/>
    <property type="match status" value="1"/>
</dbReference>
<dbReference type="EMBL" id="NXGX01000004">
    <property type="protein sequence ID" value="PKR58112.1"/>
    <property type="molecule type" value="Genomic_DNA"/>
</dbReference>
<dbReference type="InterPro" id="IPR011009">
    <property type="entry name" value="Kinase-like_dom_sf"/>
</dbReference>
<organism evidence="1 2">
    <name type="scientific">Thalassospira lohafexi</name>
    <dbReference type="NCBI Taxonomy" id="744227"/>
    <lineage>
        <taxon>Bacteria</taxon>
        <taxon>Pseudomonadati</taxon>
        <taxon>Pseudomonadota</taxon>
        <taxon>Alphaproteobacteria</taxon>
        <taxon>Rhodospirillales</taxon>
        <taxon>Thalassospiraceae</taxon>
        <taxon>Thalassospira</taxon>
    </lineage>
</organism>
<name>A0A2N3L5M3_9PROT</name>
<evidence type="ECO:0000313" key="1">
    <source>
        <dbReference type="EMBL" id="PKR58112.1"/>
    </source>
</evidence>
<evidence type="ECO:0008006" key="3">
    <source>
        <dbReference type="Google" id="ProtNLM"/>
    </source>
</evidence>
<comment type="caution">
    <text evidence="1">The sequence shown here is derived from an EMBL/GenBank/DDBJ whole genome shotgun (WGS) entry which is preliminary data.</text>
</comment>
<protein>
    <recommendedName>
        <fullName evidence="3">Serine/threonine protein phosphatase</fullName>
    </recommendedName>
</protein>
<proteinExistence type="predicted"/>
<keyword evidence="2" id="KW-1185">Reference proteome</keyword>
<reference evidence="1 2" key="1">
    <citation type="submission" date="2017-09" db="EMBL/GenBank/DDBJ databases">
        <title>Biodiversity and function of Thalassospira species in the particle-attached aromatic-hydrocarbon-degrading consortia from the surface seawater of the China South Sea.</title>
        <authorList>
            <person name="Dong C."/>
            <person name="Lai Q."/>
            <person name="Shao Z."/>
        </authorList>
    </citation>
    <scope>NUCLEOTIDE SEQUENCE [LARGE SCALE GENOMIC DNA]</scope>
    <source>
        <strain evidence="1 2">139Z-12</strain>
    </source>
</reference>
<dbReference type="AlphaFoldDB" id="A0A2N3L5M3"/>